<feature type="region of interest" description="Disordered" evidence="1">
    <location>
        <begin position="213"/>
        <end position="474"/>
    </location>
</feature>
<evidence type="ECO:0000313" key="5">
    <source>
        <dbReference type="Proteomes" id="UP000606974"/>
    </source>
</evidence>
<keyword evidence="2" id="KW-0812">Transmembrane</keyword>
<feature type="compositionally biased region" description="Basic and acidic residues" evidence="1">
    <location>
        <begin position="414"/>
        <end position="438"/>
    </location>
</feature>
<dbReference type="Proteomes" id="UP000606974">
    <property type="component" value="Unassembled WGS sequence"/>
</dbReference>
<evidence type="ECO:0000256" key="1">
    <source>
        <dbReference type="SAM" id="MobiDB-lite"/>
    </source>
</evidence>
<evidence type="ECO:0000313" key="4">
    <source>
        <dbReference type="EMBL" id="KAF7508538.1"/>
    </source>
</evidence>
<sequence length="787" mass="85424">MAQPRRNLSVELQILNSDDPHPKRNFILRSPTYAIRIGRGSKSGNRELFPASYNAWFDSRVMSREHAVLKADPDDRCVYIEDVGSMHGTYVEDQRVVARERHRLYDEDLVKFGNVVTRGPESFPPLHVVVRYSWVADSFGQPQAAPGTSQVELPPNTFQLPDYDDEEDGEDADISFVQETVLKPKLELVVPTQIIDLADSPIDHSCIEEEMSKDTGRLTDYSPTSPLPPLPEGLSKETGRLTYDSPTSPLPPLPSSATSPLPRSMGSKADPTSPAVQMSPAAAGPSGLSEAERQADKWAINLNKHNTSSFRSSMSSDQQSPTNNSSPATSSLSKESNYCPNAKHNGYGNSHVATQPTDLDKGTTLVDEDLTQSESDSDDPNSPALMVDDSEDEQGHDVLTDFGSDSDEEALLIADHHGTKTTRAEEDSTDSESSRSDFSDDIGMERDEDIFDHFPNKTFGTKESMPKDTCGDYETTTTQPEAIPYNMRPGNFTMQATRLGLPANTLNRAPSPSDAAMAKSCEFPTHNSGVPGGQYPYSNSQQWSTPMASAYSSAWPCTFDGRSHAPYDERFGEFSYSYSASCAPGQVPSDPLRAYQSQLSMLDAQGFPGTKQINRPSCTLPQPPWQPPPVFKPNSSINAPTAVANLPENASKPTAKVSIDSIVERVADEPMPQNDNKLKRKADDMTSDSVPESTSMTPNHVAQIEAAEPPACRSQSKIASMTQVKALQAVPFVTGNEEERPAKRARTGNETGRTSFATLAATALAGAVVGGVGVVAALVSLPQDFFV</sequence>
<dbReference type="Gene3D" id="2.60.200.20">
    <property type="match status" value="1"/>
</dbReference>
<feature type="region of interest" description="Disordered" evidence="1">
    <location>
        <begin position="669"/>
        <end position="698"/>
    </location>
</feature>
<evidence type="ECO:0000259" key="3">
    <source>
        <dbReference type="PROSITE" id="PS50006"/>
    </source>
</evidence>
<feature type="compositionally biased region" description="Acidic residues" evidence="1">
    <location>
        <begin position="439"/>
        <end position="450"/>
    </location>
</feature>
<keyword evidence="2" id="KW-1133">Transmembrane helix</keyword>
<proteinExistence type="predicted"/>
<dbReference type="EMBL" id="JAACFV010000052">
    <property type="protein sequence ID" value="KAF7508538.1"/>
    <property type="molecule type" value="Genomic_DNA"/>
</dbReference>
<organism evidence="4 5">
    <name type="scientific">Endocarpon pusillum</name>
    <dbReference type="NCBI Taxonomy" id="364733"/>
    <lineage>
        <taxon>Eukaryota</taxon>
        <taxon>Fungi</taxon>
        <taxon>Dikarya</taxon>
        <taxon>Ascomycota</taxon>
        <taxon>Pezizomycotina</taxon>
        <taxon>Eurotiomycetes</taxon>
        <taxon>Chaetothyriomycetidae</taxon>
        <taxon>Verrucariales</taxon>
        <taxon>Verrucariaceae</taxon>
        <taxon>Endocarpon</taxon>
    </lineage>
</organism>
<gene>
    <name evidence="4" type="ORF">GJ744_009087</name>
</gene>
<dbReference type="InterPro" id="IPR000253">
    <property type="entry name" value="FHA_dom"/>
</dbReference>
<protein>
    <recommendedName>
        <fullName evidence="3">FHA domain-containing protein</fullName>
    </recommendedName>
</protein>
<feature type="domain" description="FHA" evidence="3">
    <location>
        <begin position="35"/>
        <end position="96"/>
    </location>
</feature>
<dbReference type="AlphaFoldDB" id="A0A8H7AGG4"/>
<evidence type="ECO:0000256" key="2">
    <source>
        <dbReference type="SAM" id="Phobius"/>
    </source>
</evidence>
<dbReference type="SMART" id="SM00240">
    <property type="entry name" value="FHA"/>
    <property type="match status" value="1"/>
</dbReference>
<keyword evidence="5" id="KW-1185">Reference proteome</keyword>
<feature type="compositionally biased region" description="Polar residues" evidence="1">
    <location>
        <begin position="347"/>
        <end position="357"/>
    </location>
</feature>
<dbReference type="PANTHER" id="PTHR15715:SF37">
    <property type="entry name" value="LD47843P"/>
    <property type="match status" value="1"/>
</dbReference>
<comment type="caution">
    <text evidence="4">The sequence shown here is derived from an EMBL/GenBank/DDBJ whole genome shotgun (WGS) entry which is preliminary data.</text>
</comment>
<dbReference type="PANTHER" id="PTHR15715">
    <property type="entry name" value="CENTROSOMAL PROTEIN OF 170 KDA"/>
    <property type="match status" value="1"/>
</dbReference>
<dbReference type="InterPro" id="IPR051176">
    <property type="entry name" value="Cent_Immune-Sig_Mod"/>
</dbReference>
<feature type="compositionally biased region" description="Acidic residues" evidence="1">
    <location>
        <begin position="366"/>
        <end position="379"/>
    </location>
</feature>
<dbReference type="GO" id="GO:0005737">
    <property type="term" value="C:cytoplasm"/>
    <property type="evidence" value="ECO:0007669"/>
    <property type="project" value="TreeGrafter"/>
</dbReference>
<dbReference type="OrthoDB" id="4096268at2759"/>
<dbReference type="SUPFAM" id="SSF49879">
    <property type="entry name" value="SMAD/FHA domain"/>
    <property type="match status" value="1"/>
</dbReference>
<reference evidence="4" key="1">
    <citation type="submission" date="2020-02" db="EMBL/GenBank/DDBJ databases">
        <authorList>
            <person name="Palmer J.M."/>
        </authorList>
    </citation>
    <scope>NUCLEOTIDE SEQUENCE</scope>
    <source>
        <strain evidence="4">EPUS1.4</strain>
        <tissue evidence="4">Thallus</tissue>
    </source>
</reference>
<dbReference type="PROSITE" id="PS50006">
    <property type="entry name" value="FHA_DOMAIN"/>
    <property type="match status" value="1"/>
</dbReference>
<accession>A0A8H7AGG4</accession>
<name>A0A8H7AGG4_9EURO</name>
<keyword evidence="2" id="KW-0472">Membrane</keyword>
<dbReference type="InterPro" id="IPR008984">
    <property type="entry name" value="SMAD_FHA_dom_sf"/>
</dbReference>
<feature type="transmembrane region" description="Helical" evidence="2">
    <location>
        <begin position="756"/>
        <end position="781"/>
    </location>
</feature>
<feature type="compositionally biased region" description="Low complexity" evidence="1">
    <location>
        <begin position="308"/>
        <end position="333"/>
    </location>
</feature>
<feature type="compositionally biased region" description="Polar residues" evidence="1">
    <location>
        <begin position="687"/>
        <end position="698"/>
    </location>
</feature>
<dbReference type="Pfam" id="PF00498">
    <property type="entry name" value="FHA"/>
    <property type="match status" value="1"/>
</dbReference>